<gene>
    <name evidence="5" type="ORF">SISNIDRAFT_492027</name>
</gene>
<feature type="region of interest" description="Disordered" evidence="4">
    <location>
        <begin position="165"/>
        <end position="199"/>
    </location>
</feature>
<evidence type="ECO:0000256" key="3">
    <source>
        <dbReference type="ARBA" id="ARBA00023242"/>
    </source>
</evidence>
<evidence type="ECO:0008006" key="7">
    <source>
        <dbReference type="Google" id="ProtNLM"/>
    </source>
</evidence>
<accession>A0A164M4M9</accession>
<dbReference type="AlphaFoldDB" id="A0A164M4M9"/>
<evidence type="ECO:0000256" key="4">
    <source>
        <dbReference type="SAM" id="MobiDB-lite"/>
    </source>
</evidence>
<dbReference type="InterPro" id="IPR012340">
    <property type="entry name" value="NA-bd_OB-fold"/>
</dbReference>
<evidence type="ECO:0000313" key="6">
    <source>
        <dbReference type="Proteomes" id="UP000076722"/>
    </source>
</evidence>
<feature type="compositionally biased region" description="Low complexity" evidence="4">
    <location>
        <begin position="1"/>
        <end position="17"/>
    </location>
</feature>
<name>A0A164M4M9_9AGAM</name>
<evidence type="ECO:0000256" key="2">
    <source>
        <dbReference type="ARBA" id="ARBA00009761"/>
    </source>
</evidence>
<comment type="subcellular location">
    <subcellularLocation>
        <location evidence="1">Nucleus</location>
    </subcellularLocation>
</comment>
<dbReference type="GO" id="GO:0006260">
    <property type="term" value="P:DNA replication"/>
    <property type="evidence" value="ECO:0007669"/>
    <property type="project" value="InterPro"/>
</dbReference>
<reference evidence="5 6" key="1">
    <citation type="journal article" date="2016" name="Mol. Biol. Evol.">
        <title>Comparative Genomics of Early-Diverging Mushroom-Forming Fungi Provides Insights into the Origins of Lignocellulose Decay Capabilities.</title>
        <authorList>
            <person name="Nagy L.G."/>
            <person name="Riley R."/>
            <person name="Tritt A."/>
            <person name="Adam C."/>
            <person name="Daum C."/>
            <person name="Floudas D."/>
            <person name="Sun H."/>
            <person name="Yadav J.S."/>
            <person name="Pangilinan J."/>
            <person name="Larsson K.H."/>
            <person name="Matsuura K."/>
            <person name="Barry K."/>
            <person name="Labutti K."/>
            <person name="Kuo R."/>
            <person name="Ohm R.A."/>
            <person name="Bhattacharya S.S."/>
            <person name="Shirouzu T."/>
            <person name="Yoshinaga Y."/>
            <person name="Martin F.M."/>
            <person name="Grigoriev I.V."/>
            <person name="Hibbett D.S."/>
        </authorList>
    </citation>
    <scope>NUCLEOTIDE SEQUENCE [LARGE SCALE GENOMIC DNA]</scope>
    <source>
        <strain evidence="5 6">HHB9708</strain>
    </source>
</reference>
<protein>
    <recommendedName>
        <fullName evidence="7">Replication factor A protein 3</fullName>
    </recommendedName>
</protein>
<proteinExistence type="inferred from homology"/>
<organism evidence="5 6">
    <name type="scientific">Sistotremastrum niveocremeum HHB9708</name>
    <dbReference type="NCBI Taxonomy" id="1314777"/>
    <lineage>
        <taxon>Eukaryota</taxon>
        <taxon>Fungi</taxon>
        <taxon>Dikarya</taxon>
        <taxon>Basidiomycota</taxon>
        <taxon>Agaricomycotina</taxon>
        <taxon>Agaricomycetes</taxon>
        <taxon>Sistotremastrales</taxon>
        <taxon>Sistotremastraceae</taxon>
        <taxon>Sertulicium</taxon>
        <taxon>Sertulicium niveocremeum</taxon>
    </lineage>
</organism>
<keyword evidence="3" id="KW-0539">Nucleus</keyword>
<sequence>MSSPSTPSATSSYSFSSGLLDSRGVEGPVSKANAPETAHDETANENAGDTNTDIRVTTMIIDLFIGQNVRIVGKVVSNEGTSATLRSSHGELTHIILPENVTFTDSIIEVVGLLESRRVIRMSKFSNFGNDEGIIAVADRTVPLMHKQLFADMFGKYYEQKENASSATVQSERTAATGKTRIPLENLIGKEASVPEPGA</sequence>
<evidence type="ECO:0000256" key="1">
    <source>
        <dbReference type="ARBA" id="ARBA00004123"/>
    </source>
</evidence>
<dbReference type="Proteomes" id="UP000076722">
    <property type="component" value="Unassembled WGS sequence"/>
</dbReference>
<evidence type="ECO:0000313" key="5">
    <source>
        <dbReference type="EMBL" id="KZS86357.1"/>
    </source>
</evidence>
<dbReference type="GO" id="GO:0006310">
    <property type="term" value="P:DNA recombination"/>
    <property type="evidence" value="ECO:0007669"/>
    <property type="project" value="InterPro"/>
</dbReference>
<dbReference type="GO" id="GO:0006281">
    <property type="term" value="P:DNA repair"/>
    <property type="evidence" value="ECO:0007669"/>
    <property type="project" value="InterPro"/>
</dbReference>
<dbReference type="Gene3D" id="2.40.50.140">
    <property type="entry name" value="Nucleic acid-binding proteins"/>
    <property type="match status" value="1"/>
</dbReference>
<dbReference type="Pfam" id="PF08661">
    <property type="entry name" value="Rep_fac-A_3"/>
    <property type="match status" value="1"/>
</dbReference>
<comment type="similarity">
    <text evidence="2">Belongs to the replication factor A protein 3 family.</text>
</comment>
<dbReference type="EMBL" id="KV419529">
    <property type="protein sequence ID" value="KZS86357.1"/>
    <property type="molecule type" value="Genomic_DNA"/>
</dbReference>
<dbReference type="GO" id="GO:0003677">
    <property type="term" value="F:DNA binding"/>
    <property type="evidence" value="ECO:0007669"/>
    <property type="project" value="InterPro"/>
</dbReference>
<feature type="compositionally biased region" description="Polar residues" evidence="4">
    <location>
        <begin position="165"/>
        <end position="174"/>
    </location>
</feature>
<feature type="region of interest" description="Disordered" evidence="4">
    <location>
        <begin position="1"/>
        <end position="50"/>
    </location>
</feature>
<dbReference type="InterPro" id="IPR013970">
    <property type="entry name" value="Rfa2"/>
</dbReference>
<keyword evidence="6" id="KW-1185">Reference proteome</keyword>
<dbReference type="GO" id="GO:0031981">
    <property type="term" value="C:nuclear lumen"/>
    <property type="evidence" value="ECO:0007669"/>
    <property type="project" value="UniProtKB-ARBA"/>
</dbReference>